<evidence type="ECO:0000313" key="2">
    <source>
        <dbReference type="EMBL" id="KAA3488072.1"/>
    </source>
</evidence>
<sequence>MKKLMVGSMTTFEYSGWFSGRINDNIPRPSLEGIRSIEEYLQVVPSELEIIKQDFKKRNRELEKRIQQLEEHLKLDADIQKLEDERQKKRKNKAEEELDSLKTDYKKLRLSMRTAGVGKTSEQWRQEIQTERTKADQWKKKFQEAQTQREALERSLSEAQNDKGKLKARVAELEKVPYQYRNRNSAAELRVSLSKIEEMNRRIEELESVLQSCKLRKDMQEQMKAQMQEQLVKIQQDMMDKMMESQRNMMTQMTQMTQLLNGLMYKRKSPMVNVEENTKYPQHPPGSGDNPIITIGPDLDKIVEGEKTKVELPKQLEDRCKLLEENFKVIESADNCYGIDAKDLSLVPDLVLPYKFKMPEFEKYNGTSCPEAHVTMFCRRMAGYINNDQLLIHCFQDSLVGAAAKWYNKLSRARIGSWRDLAQHS</sequence>
<dbReference type="Proteomes" id="UP000325315">
    <property type="component" value="Unassembled WGS sequence"/>
</dbReference>
<gene>
    <name evidence="2" type="ORF">EPI10_031853</name>
</gene>
<dbReference type="EMBL" id="SMMG02000001">
    <property type="protein sequence ID" value="KAA3488072.1"/>
    <property type="molecule type" value="Genomic_DNA"/>
</dbReference>
<dbReference type="OrthoDB" id="10481779at2759"/>
<name>A0A5B6X4L3_9ROSI</name>
<accession>A0A5B6X4L3</accession>
<dbReference type="AlphaFoldDB" id="A0A5B6X4L3"/>
<evidence type="ECO:0000256" key="1">
    <source>
        <dbReference type="SAM" id="Coils"/>
    </source>
</evidence>
<dbReference type="PANTHER" id="PTHR33223">
    <property type="entry name" value="CCHC-TYPE DOMAIN-CONTAINING PROTEIN"/>
    <property type="match status" value="1"/>
</dbReference>
<dbReference type="PANTHER" id="PTHR33223:SF8">
    <property type="entry name" value="OS04G0172440 PROTEIN"/>
    <property type="match status" value="1"/>
</dbReference>
<organism evidence="2 3">
    <name type="scientific">Gossypium australe</name>
    <dbReference type="NCBI Taxonomy" id="47621"/>
    <lineage>
        <taxon>Eukaryota</taxon>
        <taxon>Viridiplantae</taxon>
        <taxon>Streptophyta</taxon>
        <taxon>Embryophyta</taxon>
        <taxon>Tracheophyta</taxon>
        <taxon>Spermatophyta</taxon>
        <taxon>Magnoliopsida</taxon>
        <taxon>eudicotyledons</taxon>
        <taxon>Gunneridae</taxon>
        <taxon>Pentapetalae</taxon>
        <taxon>rosids</taxon>
        <taxon>malvids</taxon>
        <taxon>Malvales</taxon>
        <taxon>Malvaceae</taxon>
        <taxon>Malvoideae</taxon>
        <taxon>Gossypium</taxon>
    </lineage>
</organism>
<evidence type="ECO:0000313" key="3">
    <source>
        <dbReference type="Proteomes" id="UP000325315"/>
    </source>
</evidence>
<protein>
    <submittedName>
        <fullName evidence="2">Intersectin-1-like</fullName>
    </submittedName>
</protein>
<keyword evidence="3" id="KW-1185">Reference proteome</keyword>
<proteinExistence type="predicted"/>
<keyword evidence="1" id="KW-0175">Coiled coil</keyword>
<reference evidence="3" key="1">
    <citation type="journal article" date="2019" name="Plant Biotechnol. J.">
        <title>Genome sequencing of the Australian wild diploid species Gossypium australe highlights disease resistance and delayed gland morphogenesis.</title>
        <authorList>
            <person name="Cai Y."/>
            <person name="Cai X."/>
            <person name="Wang Q."/>
            <person name="Wang P."/>
            <person name="Zhang Y."/>
            <person name="Cai C."/>
            <person name="Xu Y."/>
            <person name="Wang K."/>
            <person name="Zhou Z."/>
            <person name="Wang C."/>
            <person name="Geng S."/>
            <person name="Li B."/>
            <person name="Dong Q."/>
            <person name="Hou Y."/>
            <person name="Wang H."/>
            <person name="Ai P."/>
            <person name="Liu Z."/>
            <person name="Yi F."/>
            <person name="Sun M."/>
            <person name="An G."/>
            <person name="Cheng J."/>
            <person name="Zhang Y."/>
            <person name="Shi Q."/>
            <person name="Xie Y."/>
            <person name="Shi X."/>
            <person name="Chang Y."/>
            <person name="Huang F."/>
            <person name="Chen Y."/>
            <person name="Hong S."/>
            <person name="Mi L."/>
            <person name="Sun Q."/>
            <person name="Zhang L."/>
            <person name="Zhou B."/>
            <person name="Peng R."/>
            <person name="Zhang X."/>
            <person name="Liu F."/>
        </authorList>
    </citation>
    <scope>NUCLEOTIDE SEQUENCE [LARGE SCALE GENOMIC DNA]</scope>
    <source>
        <strain evidence="3">cv. PA1801</strain>
    </source>
</reference>
<feature type="coiled-coil region" evidence="1">
    <location>
        <begin position="52"/>
        <end position="237"/>
    </location>
</feature>
<comment type="caution">
    <text evidence="2">The sequence shown here is derived from an EMBL/GenBank/DDBJ whole genome shotgun (WGS) entry which is preliminary data.</text>
</comment>